<keyword evidence="2" id="KW-0472">Membrane</keyword>
<evidence type="ECO:0000259" key="3">
    <source>
        <dbReference type="PROSITE" id="PS50887"/>
    </source>
</evidence>
<evidence type="ECO:0000256" key="1">
    <source>
        <dbReference type="ARBA" id="ARBA00012528"/>
    </source>
</evidence>
<dbReference type="EMBL" id="JPRD01000011">
    <property type="protein sequence ID" value="KIF54023.1"/>
    <property type="molecule type" value="Genomic_DNA"/>
</dbReference>
<evidence type="ECO:0000256" key="2">
    <source>
        <dbReference type="SAM" id="Phobius"/>
    </source>
</evidence>
<dbReference type="PANTHER" id="PTHR45138:SF24">
    <property type="entry name" value="DIGUANYLATE CYCLASE DGCC-RELATED"/>
    <property type="match status" value="1"/>
</dbReference>
<dbReference type="GO" id="GO:0005886">
    <property type="term" value="C:plasma membrane"/>
    <property type="evidence" value="ECO:0007669"/>
    <property type="project" value="TreeGrafter"/>
</dbReference>
<organism evidence="4 5">
    <name type="scientific">Vibrio owensii CAIM 1854 = LMG 25443</name>
    <dbReference type="NCBI Taxonomy" id="1229493"/>
    <lineage>
        <taxon>Bacteria</taxon>
        <taxon>Pseudomonadati</taxon>
        <taxon>Pseudomonadota</taxon>
        <taxon>Gammaproteobacteria</taxon>
        <taxon>Vibrionales</taxon>
        <taxon>Vibrionaceae</taxon>
        <taxon>Vibrio</taxon>
    </lineage>
</organism>
<name>A0A0C1VVQ9_9VIBR</name>
<feature type="transmembrane region" description="Helical" evidence="2">
    <location>
        <begin position="12"/>
        <end position="30"/>
    </location>
</feature>
<dbReference type="PATRIC" id="fig|1229493.5.peg.352"/>
<dbReference type="RefSeq" id="WP_020194905.1">
    <property type="nucleotide sequence ID" value="NZ_BAOH01000009.1"/>
</dbReference>
<dbReference type="InterPro" id="IPR000160">
    <property type="entry name" value="GGDEF_dom"/>
</dbReference>
<protein>
    <recommendedName>
        <fullName evidence="1">diguanylate cyclase</fullName>
        <ecNumber evidence="1">2.7.7.65</ecNumber>
    </recommendedName>
</protein>
<dbReference type="PROSITE" id="PS50887">
    <property type="entry name" value="GGDEF"/>
    <property type="match status" value="1"/>
</dbReference>
<dbReference type="AlphaFoldDB" id="A0A0C1VVQ9"/>
<gene>
    <name evidence="4" type="ORF">H735_06440</name>
</gene>
<dbReference type="Proteomes" id="UP000031586">
    <property type="component" value="Unassembled WGS sequence"/>
</dbReference>
<dbReference type="InterPro" id="IPR043128">
    <property type="entry name" value="Rev_trsase/Diguanyl_cyclase"/>
</dbReference>
<accession>A0A0C1VVQ9</accession>
<proteinExistence type="predicted"/>
<dbReference type="InterPro" id="IPR050469">
    <property type="entry name" value="Diguanylate_Cyclase"/>
</dbReference>
<dbReference type="SMART" id="SM00267">
    <property type="entry name" value="GGDEF"/>
    <property type="match status" value="1"/>
</dbReference>
<sequence>MLLFKLSKNPLVISLLVYVAVVSSMSFWAINRSEKEFASIANYLELYKSTAVLTGLRIQSDLKHDSPVSLTSDHINQLQRVKSLNDDELNHSERIAFTVLEDLYQYNRELAERPNVHIYYRSYTGQKLIFSKAGDNLAIEPSMFDPALCSQTRDCTLNMHDSDLADRVVFSENFNNTETGETTFSISSPVYSDGSIVGDVVVEVHVNYEFLEGQSLSTEKVNGHYYVTIGHANYPFYDLAGGLILPLDNVSVVIYQLPVVKVIIDNLWVLLVTWVLVRTYHRLYSSNIKHRDHLAHAIKSASRDELTELYNRKVFEDQDFEDALKDGHYSVILIDGKKFKQINDTYGHKAGDLALIHIARMMKSTFRQSDWLIRLGGDEFVVVMPHCPLESAEELAANLRDSIAARPLVRYGIEVGVTTGVAKGTSDESLLDVIELADQDMYQYKDI</sequence>
<dbReference type="GO" id="GO:1902201">
    <property type="term" value="P:negative regulation of bacterial-type flagellum-dependent cell motility"/>
    <property type="evidence" value="ECO:0007669"/>
    <property type="project" value="TreeGrafter"/>
</dbReference>
<keyword evidence="2" id="KW-1133">Transmembrane helix</keyword>
<dbReference type="Pfam" id="PF00990">
    <property type="entry name" value="GGDEF"/>
    <property type="match status" value="1"/>
</dbReference>
<dbReference type="InterPro" id="IPR029787">
    <property type="entry name" value="Nucleotide_cyclase"/>
</dbReference>
<evidence type="ECO:0000313" key="4">
    <source>
        <dbReference type="EMBL" id="KIF54023.1"/>
    </source>
</evidence>
<dbReference type="GO" id="GO:0043709">
    <property type="term" value="P:cell adhesion involved in single-species biofilm formation"/>
    <property type="evidence" value="ECO:0007669"/>
    <property type="project" value="TreeGrafter"/>
</dbReference>
<dbReference type="GO" id="GO:0052621">
    <property type="term" value="F:diguanylate cyclase activity"/>
    <property type="evidence" value="ECO:0007669"/>
    <property type="project" value="UniProtKB-EC"/>
</dbReference>
<dbReference type="SUPFAM" id="SSF55073">
    <property type="entry name" value="Nucleotide cyclase"/>
    <property type="match status" value="1"/>
</dbReference>
<dbReference type="PANTHER" id="PTHR45138">
    <property type="entry name" value="REGULATORY COMPONENTS OF SENSORY TRANSDUCTION SYSTEM"/>
    <property type="match status" value="1"/>
</dbReference>
<dbReference type="NCBIfam" id="TIGR00254">
    <property type="entry name" value="GGDEF"/>
    <property type="match status" value="1"/>
</dbReference>
<evidence type="ECO:0000313" key="5">
    <source>
        <dbReference type="Proteomes" id="UP000031586"/>
    </source>
</evidence>
<reference evidence="4 5" key="1">
    <citation type="submission" date="2014-07" db="EMBL/GenBank/DDBJ databases">
        <title>Unique and conserved regions in Vibrio harveyi and related species in comparison with the shrimp pathogen Vibrio harveyi CAIM 1792.</title>
        <authorList>
            <person name="Espinoza-Valles I."/>
            <person name="Vora G."/>
            <person name="Leekitcharoenphon P."/>
            <person name="Ussery D."/>
            <person name="Hoj L."/>
            <person name="Gomez-Gil B."/>
        </authorList>
    </citation>
    <scope>NUCLEOTIDE SEQUENCE [LARGE SCALE GENOMIC DNA]</scope>
    <source>
        <strain evidence="5">CAIM 1854 / LMG 25443</strain>
    </source>
</reference>
<keyword evidence="2" id="KW-0812">Transmembrane</keyword>
<dbReference type="CDD" id="cd01949">
    <property type="entry name" value="GGDEF"/>
    <property type="match status" value="1"/>
</dbReference>
<dbReference type="Gene3D" id="3.30.70.270">
    <property type="match status" value="1"/>
</dbReference>
<feature type="domain" description="GGDEF" evidence="3">
    <location>
        <begin position="327"/>
        <end position="447"/>
    </location>
</feature>
<dbReference type="EC" id="2.7.7.65" evidence="1"/>
<comment type="caution">
    <text evidence="4">The sequence shown here is derived from an EMBL/GenBank/DDBJ whole genome shotgun (WGS) entry which is preliminary data.</text>
</comment>